<dbReference type="EMBL" id="QRDP01000004">
    <property type="protein sequence ID" value="RED15171.1"/>
    <property type="molecule type" value="Genomic_DNA"/>
</dbReference>
<dbReference type="NCBIfam" id="TIGR01145">
    <property type="entry name" value="ATP_synt_delta"/>
    <property type="match status" value="1"/>
</dbReference>
<comment type="function">
    <text evidence="8">F(1)F(0) ATP synthase produces ATP from ADP in the presence of a proton or sodium gradient. F-type ATPases consist of two structural domains, F(1) containing the extramembraneous catalytic core and F(0) containing the membrane proton channel, linked together by a central stalk and a peripheral stalk. During catalysis, ATP synthesis in the catalytic domain of F(1) is coupled via a rotary mechanism of the central stalk subunits to proton translocation.</text>
</comment>
<gene>
    <name evidence="8" type="primary">atpH</name>
    <name evidence="9" type="ORF">DFR46_0158</name>
</gene>
<dbReference type="Pfam" id="PF00213">
    <property type="entry name" value="OSCP"/>
    <property type="match status" value="1"/>
</dbReference>
<protein>
    <recommendedName>
        <fullName evidence="8">ATP synthase subunit delta</fullName>
    </recommendedName>
    <alternativeName>
        <fullName evidence="8">ATP synthase F(1) sector subunit delta</fullName>
    </alternativeName>
    <alternativeName>
        <fullName evidence="8">F-type ATPase subunit delta</fullName>
        <shortName evidence="8">F-ATPase subunit delta</shortName>
    </alternativeName>
</protein>
<dbReference type="PANTHER" id="PTHR11910">
    <property type="entry name" value="ATP SYNTHASE DELTA CHAIN"/>
    <property type="match status" value="1"/>
</dbReference>
<comment type="caution">
    <text evidence="9">The sequence shown here is derived from an EMBL/GenBank/DDBJ whole genome shotgun (WGS) entry which is preliminary data.</text>
</comment>
<dbReference type="InterPro" id="IPR026015">
    <property type="entry name" value="ATP_synth_OSCP/delta_N_sf"/>
</dbReference>
<keyword evidence="2 8" id="KW-0813">Transport</keyword>
<keyword evidence="4 8" id="KW-0406">Ion transport</keyword>
<organism evidence="9 10">
    <name type="scientific">Parasphingopyxis lamellibrachiae</name>
    <dbReference type="NCBI Taxonomy" id="680125"/>
    <lineage>
        <taxon>Bacteria</taxon>
        <taxon>Pseudomonadati</taxon>
        <taxon>Pseudomonadota</taxon>
        <taxon>Alphaproteobacteria</taxon>
        <taxon>Sphingomonadales</taxon>
        <taxon>Sphingomonadaceae</taxon>
        <taxon>Parasphingopyxis</taxon>
    </lineage>
</organism>
<name>A0A3D9FDP5_9SPHN</name>
<dbReference type="Proteomes" id="UP000256310">
    <property type="component" value="Unassembled WGS sequence"/>
</dbReference>
<evidence type="ECO:0000313" key="9">
    <source>
        <dbReference type="EMBL" id="RED15171.1"/>
    </source>
</evidence>
<keyword evidence="5 8" id="KW-0472">Membrane</keyword>
<keyword evidence="7 8" id="KW-0066">ATP synthesis</keyword>
<dbReference type="OrthoDB" id="9796185at2"/>
<dbReference type="NCBIfam" id="NF004406">
    <property type="entry name" value="PRK05758.3-2"/>
    <property type="match status" value="1"/>
</dbReference>
<keyword evidence="6 8" id="KW-0139">CF(1)</keyword>
<evidence type="ECO:0000313" key="10">
    <source>
        <dbReference type="Proteomes" id="UP000256310"/>
    </source>
</evidence>
<sequence length="184" mass="18951">MDISGGIKASLAGRYAAALFELAEEKKQLDAVEGSLAKLKSALADSGEFAALTTSPLVGRNEAVAATQAVATTLGLDPLTANFLGALAENRRLAQLAAAIRDFSVIAAQYRGEANAEVASAHPLSDDQVVALKAKLKSLAGRDVNIDMSVDPSLLGGLVVRMGSRMIDGSLRTKLNALASAMKG</sequence>
<keyword evidence="8" id="KW-1003">Cell membrane</keyword>
<evidence type="ECO:0000256" key="3">
    <source>
        <dbReference type="ARBA" id="ARBA00022781"/>
    </source>
</evidence>
<evidence type="ECO:0000256" key="6">
    <source>
        <dbReference type="ARBA" id="ARBA00023196"/>
    </source>
</evidence>
<dbReference type="InterPro" id="IPR000711">
    <property type="entry name" value="ATPase_OSCP/dsu"/>
</dbReference>
<evidence type="ECO:0000256" key="5">
    <source>
        <dbReference type="ARBA" id="ARBA00023136"/>
    </source>
</evidence>
<keyword evidence="10" id="KW-1185">Reference proteome</keyword>
<dbReference type="GO" id="GO:0005886">
    <property type="term" value="C:plasma membrane"/>
    <property type="evidence" value="ECO:0007669"/>
    <property type="project" value="UniProtKB-SubCell"/>
</dbReference>
<dbReference type="PROSITE" id="PS00389">
    <property type="entry name" value="ATPASE_DELTA"/>
    <property type="match status" value="1"/>
</dbReference>
<evidence type="ECO:0000256" key="7">
    <source>
        <dbReference type="ARBA" id="ARBA00023310"/>
    </source>
</evidence>
<dbReference type="GO" id="GO:0046933">
    <property type="term" value="F:proton-transporting ATP synthase activity, rotational mechanism"/>
    <property type="evidence" value="ECO:0007669"/>
    <property type="project" value="UniProtKB-UniRule"/>
</dbReference>
<dbReference type="GO" id="GO:0045259">
    <property type="term" value="C:proton-transporting ATP synthase complex"/>
    <property type="evidence" value="ECO:0007669"/>
    <property type="project" value="UniProtKB-KW"/>
</dbReference>
<comment type="function">
    <text evidence="8">This protein is part of the stalk that links CF(0) to CF(1). It either transmits conformational changes from CF(0) to CF(1) or is implicated in proton conduction.</text>
</comment>
<dbReference type="Gene3D" id="1.10.520.20">
    <property type="entry name" value="N-terminal domain of the delta subunit of the F1F0-ATP synthase"/>
    <property type="match status" value="1"/>
</dbReference>
<proteinExistence type="inferred from homology"/>
<evidence type="ECO:0000256" key="8">
    <source>
        <dbReference type="HAMAP-Rule" id="MF_01416"/>
    </source>
</evidence>
<reference evidence="9 10" key="1">
    <citation type="submission" date="2018-07" db="EMBL/GenBank/DDBJ databases">
        <title>Genomic Encyclopedia of Type Strains, Phase IV (KMG-IV): sequencing the most valuable type-strain genomes for metagenomic binning, comparative biology and taxonomic classification.</title>
        <authorList>
            <person name="Goeker M."/>
        </authorList>
    </citation>
    <scope>NUCLEOTIDE SEQUENCE [LARGE SCALE GENOMIC DNA]</scope>
    <source>
        <strain evidence="9 10">DSM 26725</strain>
    </source>
</reference>
<dbReference type="HAMAP" id="MF_01416">
    <property type="entry name" value="ATP_synth_delta_bact"/>
    <property type="match status" value="1"/>
</dbReference>
<dbReference type="RefSeq" id="WP_116234724.1">
    <property type="nucleotide sequence ID" value="NZ_QRDP01000004.1"/>
</dbReference>
<comment type="subcellular location">
    <subcellularLocation>
        <location evidence="8">Cell membrane</location>
        <topology evidence="8">Peripheral membrane protein</topology>
    </subcellularLocation>
    <subcellularLocation>
        <location evidence="1">Membrane</location>
    </subcellularLocation>
</comment>
<evidence type="ECO:0000256" key="4">
    <source>
        <dbReference type="ARBA" id="ARBA00023065"/>
    </source>
</evidence>
<dbReference type="PRINTS" id="PR00125">
    <property type="entry name" value="ATPASEDELTA"/>
</dbReference>
<dbReference type="SUPFAM" id="SSF47928">
    <property type="entry name" value="N-terminal domain of the delta subunit of the F1F0-ATP synthase"/>
    <property type="match status" value="1"/>
</dbReference>
<keyword evidence="3 8" id="KW-0375">Hydrogen ion transport</keyword>
<accession>A0A3D9FDP5</accession>
<evidence type="ECO:0000256" key="1">
    <source>
        <dbReference type="ARBA" id="ARBA00004370"/>
    </source>
</evidence>
<evidence type="ECO:0000256" key="2">
    <source>
        <dbReference type="ARBA" id="ARBA00022448"/>
    </source>
</evidence>
<comment type="similarity">
    <text evidence="8">Belongs to the ATPase delta chain family.</text>
</comment>
<dbReference type="InterPro" id="IPR020781">
    <property type="entry name" value="ATPase_OSCP/d_CS"/>
</dbReference>
<dbReference type="AlphaFoldDB" id="A0A3D9FDP5"/>